<reference evidence="14 15" key="1">
    <citation type="submission" date="2019-07" db="EMBL/GenBank/DDBJ databases">
        <title>Genomes of Cafeteria roenbergensis.</title>
        <authorList>
            <person name="Fischer M.G."/>
            <person name="Hackl T."/>
            <person name="Roman M."/>
        </authorList>
    </citation>
    <scope>NUCLEOTIDE SEQUENCE [LARGE SCALE GENOMIC DNA]</scope>
    <source>
        <strain evidence="10 15">BVI</strain>
        <strain evidence="11 17">Cflag</strain>
        <strain evidence="13 14">E4-10P</strain>
        <strain evidence="12 16">RCC970-E3</strain>
    </source>
</reference>
<dbReference type="EMBL" id="VLTM01000050">
    <property type="protein sequence ID" value="KAA0159843.1"/>
    <property type="molecule type" value="Genomic_DNA"/>
</dbReference>
<keyword evidence="15" id="KW-1185">Reference proteome</keyword>
<evidence type="ECO:0000256" key="3">
    <source>
        <dbReference type="ARBA" id="ARBA00022741"/>
    </source>
</evidence>
<dbReference type="Proteomes" id="UP000324907">
    <property type="component" value="Unassembled WGS sequence"/>
</dbReference>
<feature type="region of interest" description="Disordered" evidence="8">
    <location>
        <begin position="358"/>
        <end position="383"/>
    </location>
</feature>
<evidence type="ECO:0000313" key="10">
    <source>
        <dbReference type="EMBL" id="KAA0153133.1"/>
    </source>
</evidence>
<dbReference type="OMA" id="FMTQYVS"/>
<dbReference type="PROSITE" id="PS00107">
    <property type="entry name" value="PROTEIN_KINASE_ATP"/>
    <property type="match status" value="1"/>
</dbReference>
<dbReference type="EMBL" id="VLTL01000011">
    <property type="protein sequence ID" value="KAA0170761.1"/>
    <property type="molecule type" value="Genomic_DNA"/>
</dbReference>
<evidence type="ECO:0000256" key="8">
    <source>
        <dbReference type="SAM" id="MobiDB-lite"/>
    </source>
</evidence>
<dbReference type="CDD" id="cd07834">
    <property type="entry name" value="STKc_MAPK"/>
    <property type="match status" value="1"/>
</dbReference>
<sequence length="383" mass="43508">MAAAGRSTKTEFRVYGETFRIDSKYEPVKALGKGAYGVVCAAKNKETGTVVAIKRVSPMCSSATDGKHTLREIRMMRYLGRHENVISLKDLVVSEREDAIYVFMSLCDSDLHKIIVSKQTLTEAHYKHFMFQLLRGLRFAHNNGIIHRDLKPANLLVTKDCRLRISDFGLSRLAPDETDAIMTEHVVTRWYRAPELMLSADGCYSAIIDVWSCGCILAELLLRKPLFPGKDFKEQLRLIFNVFGKPSMDKLDYVKSREALEFVESMGPIPGTDPRSVFPDASEDALDLLLKMLTMYPPERISVEGALAHRYFDDVRDQYEDPDPVLPPEFEFSFEKEELSLADYKALIREEALSFKRERAERGRRRKERHGLTVESAAAAASP</sequence>
<dbReference type="FunFam" id="3.30.200.20:FF:000046">
    <property type="entry name" value="Mitogen-activated protein kinase"/>
    <property type="match status" value="1"/>
</dbReference>
<dbReference type="Gene3D" id="3.30.200.20">
    <property type="entry name" value="Phosphorylase Kinase, domain 1"/>
    <property type="match status" value="1"/>
</dbReference>
<dbReference type="InterPro" id="IPR008271">
    <property type="entry name" value="Ser/Thr_kinase_AS"/>
</dbReference>
<evidence type="ECO:0000259" key="9">
    <source>
        <dbReference type="PROSITE" id="PS50011"/>
    </source>
</evidence>
<evidence type="ECO:0000256" key="2">
    <source>
        <dbReference type="ARBA" id="ARBA00022679"/>
    </source>
</evidence>
<evidence type="ECO:0000313" key="13">
    <source>
        <dbReference type="EMBL" id="KAA0174459.1"/>
    </source>
</evidence>
<dbReference type="AlphaFoldDB" id="A0A5A8EA83"/>
<dbReference type="PROSITE" id="PS00108">
    <property type="entry name" value="PROTEIN_KINASE_ST"/>
    <property type="match status" value="1"/>
</dbReference>
<dbReference type="PROSITE" id="PS50011">
    <property type="entry name" value="PROTEIN_KINASE_DOM"/>
    <property type="match status" value="1"/>
</dbReference>
<evidence type="ECO:0000256" key="4">
    <source>
        <dbReference type="ARBA" id="ARBA00022777"/>
    </source>
</evidence>
<proteinExistence type="inferred from homology"/>
<keyword evidence="1 7" id="KW-0723">Serine/threonine-protein kinase</keyword>
<evidence type="ECO:0000313" key="14">
    <source>
        <dbReference type="Proteomes" id="UP000322899"/>
    </source>
</evidence>
<dbReference type="EMBL" id="VLTO01000022">
    <property type="protein sequence ID" value="KAA0174459.1"/>
    <property type="molecule type" value="Genomic_DNA"/>
</dbReference>
<dbReference type="InterPro" id="IPR011009">
    <property type="entry name" value="Kinase-like_dom_sf"/>
</dbReference>
<evidence type="ECO:0000256" key="1">
    <source>
        <dbReference type="ARBA" id="ARBA00022527"/>
    </source>
</evidence>
<accession>A0A5A8EA83</accession>
<dbReference type="OrthoDB" id="192887at2759"/>
<dbReference type="GO" id="GO:0004674">
    <property type="term" value="F:protein serine/threonine kinase activity"/>
    <property type="evidence" value="ECO:0007669"/>
    <property type="project" value="UniProtKB-KW"/>
</dbReference>
<dbReference type="InterPro" id="IPR050117">
    <property type="entry name" value="MAPK"/>
</dbReference>
<dbReference type="Proteomes" id="UP000325113">
    <property type="component" value="Unassembled WGS sequence"/>
</dbReference>
<dbReference type="Proteomes" id="UP000323011">
    <property type="component" value="Unassembled WGS sequence"/>
</dbReference>
<keyword evidence="5 6" id="KW-0067">ATP-binding</keyword>
<dbReference type="FunFam" id="1.10.510.10:FF:000040">
    <property type="entry name" value="Mitogen-activated protein kinase"/>
    <property type="match status" value="1"/>
</dbReference>
<comment type="similarity">
    <text evidence="7">Belongs to the protein kinase superfamily.</text>
</comment>
<evidence type="ECO:0000256" key="5">
    <source>
        <dbReference type="ARBA" id="ARBA00022840"/>
    </source>
</evidence>
<evidence type="ECO:0000313" key="12">
    <source>
        <dbReference type="EMBL" id="KAA0170761.1"/>
    </source>
</evidence>
<feature type="binding site" evidence="6">
    <location>
        <position position="54"/>
    </location>
    <ligand>
        <name>ATP</name>
        <dbReference type="ChEBI" id="CHEBI:30616"/>
    </ligand>
</feature>
<gene>
    <name evidence="13" type="ORF">FNF27_04055</name>
    <name evidence="12" type="ORF">FNF28_01303</name>
    <name evidence="10" type="ORF">FNF29_03321</name>
    <name evidence="11" type="ORF">FNF31_04645</name>
</gene>
<dbReference type="Pfam" id="PF00069">
    <property type="entry name" value="Pkinase"/>
    <property type="match status" value="1"/>
</dbReference>
<dbReference type="Proteomes" id="UP000322899">
    <property type="component" value="Unassembled WGS sequence"/>
</dbReference>
<organism evidence="13 14">
    <name type="scientific">Cafeteria roenbergensis</name>
    <name type="common">Marine flagellate</name>
    <dbReference type="NCBI Taxonomy" id="33653"/>
    <lineage>
        <taxon>Eukaryota</taxon>
        <taxon>Sar</taxon>
        <taxon>Stramenopiles</taxon>
        <taxon>Bigyra</taxon>
        <taxon>Opalozoa</taxon>
        <taxon>Bicosoecida</taxon>
        <taxon>Cafeteriaceae</taxon>
        <taxon>Cafeteria</taxon>
    </lineage>
</organism>
<dbReference type="InterPro" id="IPR017441">
    <property type="entry name" value="Protein_kinase_ATP_BS"/>
</dbReference>
<dbReference type="InterPro" id="IPR000719">
    <property type="entry name" value="Prot_kinase_dom"/>
</dbReference>
<evidence type="ECO:0000313" key="11">
    <source>
        <dbReference type="EMBL" id="KAA0159843.1"/>
    </source>
</evidence>
<feature type="domain" description="Protein kinase" evidence="9">
    <location>
        <begin position="25"/>
        <end position="312"/>
    </location>
</feature>
<evidence type="ECO:0000256" key="7">
    <source>
        <dbReference type="RuleBase" id="RU000304"/>
    </source>
</evidence>
<dbReference type="SMART" id="SM00220">
    <property type="entry name" value="S_TKc"/>
    <property type="match status" value="1"/>
</dbReference>
<name>A0A5A8EA83_CAFRO</name>
<evidence type="ECO:0000256" key="6">
    <source>
        <dbReference type="PROSITE-ProRule" id="PRU10141"/>
    </source>
</evidence>
<dbReference type="GO" id="GO:0005524">
    <property type="term" value="F:ATP binding"/>
    <property type="evidence" value="ECO:0007669"/>
    <property type="project" value="UniProtKB-UniRule"/>
</dbReference>
<dbReference type="PANTHER" id="PTHR24055">
    <property type="entry name" value="MITOGEN-ACTIVATED PROTEIN KINASE"/>
    <property type="match status" value="1"/>
</dbReference>
<protein>
    <recommendedName>
        <fullName evidence="9">Protein kinase domain-containing protein</fullName>
    </recommendedName>
</protein>
<keyword evidence="4" id="KW-0418">Kinase</keyword>
<evidence type="ECO:0000313" key="15">
    <source>
        <dbReference type="Proteomes" id="UP000323011"/>
    </source>
</evidence>
<dbReference type="Gene3D" id="1.10.510.10">
    <property type="entry name" value="Transferase(Phosphotransferase) domain 1"/>
    <property type="match status" value="1"/>
</dbReference>
<evidence type="ECO:0000313" key="17">
    <source>
        <dbReference type="Proteomes" id="UP000325113"/>
    </source>
</evidence>
<keyword evidence="2" id="KW-0808">Transferase</keyword>
<evidence type="ECO:0000313" key="16">
    <source>
        <dbReference type="Proteomes" id="UP000324907"/>
    </source>
</evidence>
<dbReference type="EMBL" id="VLTN01000017">
    <property type="protein sequence ID" value="KAA0153133.1"/>
    <property type="molecule type" value="Genomic_DNA"/>
</dbReference>
<keyword evidence="3 6" id="KW-0547">Nucleotide-binding</keyword>
<dbReference type="SUPFAM" id="SSF56112">
    <property type="entry name" value="Protein kinase-like (PK-like)"/>
    <property type="match status" value="1"/>
</dbReference>
<comment type="caution">
    <text evidence="13">The sequence shown here is derived from an EMBL/GenBank/DDBJ whole genome shotgun (WGS) entry which is preliminary data.</text>
</comment>